<reference evidence="5 6" key="1">
    <citation type="submission" date="2024-06" db="EMBL/GenBank/DDBJ databases">
        <authorList>
            <person name="Pan Q."/>
            <person name="Wen M."/>
            <person name="Jouanno E."/>
            <person name="Zahm M."/>
            <person name="Klopp C."/>
            <person name="Cabau C."/>
            <person name="Louis A."/>
            <person name="Berthelot C."/>
            <person name="Parey E."/>
            <person name="Roest Crollius H."/>
            <person name="Montfort J."/>
            <person name="Robinson-Rechavi M."/>
            <person name="Bouchez O."/>
            <person name="Lampietro C."/>
            <person name="Lopez Roques C."/>
            <person name="Donnadieu C."/>
            <person name="Postlethwait J."/>
            <person name="Bobe J."/>
            <person name="Verreycken H."/>
            <person name="Guiguen Y."/>
        </authorList>
    </citation>
    <scope>NUCLEOTIDE SEQUENCE [LARGE SCALE GENOMIC DNA]</scope>
    <source>
        <strain evidence="5">Up_M1</strain>
        <tissue evidence="5">Testis</tissue>
    </source>
</reference>
<keyword evidence="3" id="KW-0472">Membrane</keyword>
<protein>
    <recommendedName>
        <fullName evidence="4">Sushi domain-containing protein</fullName>
    </recommendedName>
</protein>
<proteinExistence type="predicted"/>
<evidence type="ECO:0000259" key="4">
    <source>
        <dbReference type="PROSITE" id="PS50923"/>
    </source>
</evidence>
<accession>A0ABD0XME4</accession>
<keyword evidence="2" id="KW-0768">Sushi</keyword>
<dbReference type="Proteomes" id="UP001557470">
    <property type="component" value="Unassembled WGS sequence"/>
</dbReference>
<dbReference type="Gene3D" id="2.10.70.10">
    <property type="entry name" value="Complement Module, domain 1"/>
    <property type="match status" value="1"/>
</dbReference>
<evidence type="ECO:0000313" key="6">
    <source>
        <dbReference type="Proteomes" id="UP001557470"/>
    </source>
</evidence>
<comment type="caution">
    <text evidence="5">The sequence shown here is derived from an EMBL/GenBank/DDBJ whole genome shotgun (WGS) entry which is preliminary data.</text>
</comment>
<dbReference type="InterPro" id="IPR035976">
    <property type="entry name" value="Sushi/SCR/CCP_sf"/>
</dbReference>
<keyword evidence="1 2" id="KW-1015">Disulfide bond</keyword>
<feature type="disulfide bond" evidence="2">
    <location>
        <begin position="31"/>
        <end position="74"/>
    </location>
</feature>
<evidence type="ECO:0000256" key="3">
    <source>
        <dbReference type="SAM" id="Phobius"/>
    </source>
</evidence>
<keyword evidence="6" id="KW-1185">Reference proteome</keyword>
<sequence>MSTVTASVADGSKTIYSMENGNPGRNYNGQCTPIPLPALGTQKIIKGNGTNVGTVITLQCPARHLLVGGNEVSCVWGHNSTTQWTANFPWCKSVSWSEDFGFRVAVMASIISCAIILLMSMAFITCCLLDCVKDRDRKKDKRETDLWHQLELAEQEDSKATRYGHKSRNNNNNNTQMETLPAGDNCDHPPVDLSTASWCHNALPGPVPSSTSGPALNSAPLPCRGYTQPLLMHKTDFHHNPGLCINTIGPHYAGSAWTAGQTQDKGVAPVSGQARQTGGEEHSVSTLSTALLEKDYTMRPVDLYG</sequence>
<gene>
    <name evidence="5" type="ORF">UPYG_G00014160</name>
</gene>
<dbReference type="CDD" id="cd00033">
    <property type="entry name" value="CCP"/>
    <property type="match status" value="1"/>
</dbReference>
<dbReference type="PANTHER" id="PTHR46879">
    <property type="entry name" value="SUSHI DOMAIN-CONTAINING PROTEIN 3"/>
    <property type="match status" value="1"/>
</dbReference>
<dbReference type="AlphaFoldDB" id="A0ABD0XME4"/>
<dbReference type="EMBL" id="JAGEUA010000001">
    <property type="protein sequence ID" value="KAL1021507.1"/>
    <property type="molecule type" value="Genomic_DNA"/>
</dbReference>
<comment type="caution">
    <text evidence="2">Lacks conserved residue(s) required for the propagation of feature annotation.</text>
</comment>
<dbReference type="SMART" id="SM00032">
    <property type="entry name" value="CCP"/>
    <property type="match status" value="1"/>
</dbReference>
<dbReference type="InterPro" id="IPR053067">
    <property type="entry name" value="SUSD3"/>
</dbReference>
<dbReference type="PANTHER" id="PTHR46879:SF1">
    <property type="entry name" value="SUSHI DOMAIN-CONTAINING PROTEIN 3"/>
    <property type="match status" value="1"/>
</dbReference>
<feature type="domain" description="Sushi" evidence="4">
    <location>
        <begin position="29"/>
        <end position="93"/>
    </location>
</feature>
<evidence type="ECO:0000256" key="2">
    <source>
        <dbReference type="PROSITE-ProRule" id="PRU00302"/>
    </source>
</evidence>
<dbReference type="SUPFAM" id="SSF57535">
    <property type="entry name" value="Complement control module/SCR domain"/>
    <property type="match status" value="1"/>
</dbReference>
<keyword evidence="3" id="KW-1133">Transmembrane helix</keyword>
<evidence type="ECO:0000256" key="1">
    <source>
        <dbReference type="ARBA" id="ARBA00023157"/>
    </source>
</evidence>
<evidence type="ECO:0000313" key="5">
    <source>
        <dbReference type="EMBL" id="KAL1021507.1"/>
    </source>
</evidence>
<name>A0ABD0XME4_UMBPY</name>
<organism evidence="5 6">
    <name type="scientific">Umbra pygmaea</name>
    <name type="common">Eastern mudminnow</name>
    <dbReference type="NCBI Taxonomy" id="75934"/>
    <lineage>
        <taxon>Eukaryota</taxon>
        <taxon>Metazoa</taxon>
        <taxon>Chordata</taxon>
        <taxon>Craniata</taxon>
        <taxon>Vertebrata</taxon>
        <taxon>Euteleostomi</taxon>
        <taxon>Actinopterygii</taxon>
        <taxon>Neopterygii</taxon>
        <taxon>Teleostei</taxon>
        <taxon>Protacanthopterygii</taxon>
        <taxon>Esociformes</taxon>
        <taxon>Umbridae</taxon>
        <taxon>Umbra</taxon>
    </lineage>
</organism>
<feature type="transmembrane region" description="Helical" evidence="3">
    <location>
        <begin position="104"/>
        <end position="132"/>
    </location>
</feature>
<dbReference type="PROSITE" id="PS50923">
    <property type="entry name" value="SUSHI"/>
    <property type="match status" value="1"/>
</dbReference>
<dbReference type="InterPro" id="IPR000436">
    <property type="entry name" value="Sushi_SCR_CCP_dom"/>
</dbReference>
<keyword evidence="3" id="KW-0812">Transmembrane</keyword>